<evidence type="ECO:0000256" key="1">
    <source>
        <dbReference type="ARBA" id="ARBA00006987"/>
    </source>
</evidence>
<accession>A0A225M4E4</accession>
<dbReference type="PANTHER" id="PTHR42928">
    <property type="entry name" value="TRICARBOXYLATE-BINDING PROTEIN"/>
    <property type="match status" value="1"/>
</dbReference>
<comment type="similarity">
    <text evidence="1">Belongs to the UPF0065 (bug) family.</text>
</comment>
<dbReference type="Pfam" id="PF03401">
    <property type="entry name" value="TctC"/>
    <property type="match status" value="1"/>
</dbReference>
<evidence type="ECO:0000256" key="2">
    <source>
        <dbReference type="SAM" id="SignalP"/>
    </source>
</evidence>
<feature type="chain" id="PRO_5013257081" description="ABC transporter substrate-binding protein" evidence="2">
    <location>
        <begin position="25"/>
        <end position="318"/>
    </location>
</feature>
<feature type="signal peptide" evidence="2">
    <location>
        <begin position="1"/>
        <end position="24"/>
    </location>
</feature>
<name>A0A225M4E4_9BURK</name>
<dbReference type="EMBL" id="NJIH01000011">
    <property type="protein sequence ID" value="OWT56167.1"/>
    <property type="molecule type" value="Genomic_DNA"/>
</dbReference>
<dbReference type="Proteomes" id="UP000214603">
    <property type="component" value="Unassembled WGS sequence"/>
</dbReference>
<dbReference type="InterPro" id="IPR005064">
    <property type="entry name" value="BUG"/>
</dbReference>
<dbReference type="Gene3D" id="3.40.190.150">
    <property type="entry name" value="Bordetella uptake gene, domain 1"/>
    <property type="match status" value="1"/>
</dbReference>
<protein>
    <recommendedName>
        <fullName evidence="5">ABC transporter substrate-binding protein</fullName>
    </recommendedName>
</protein>
<keyword evidence="4" id="KW-1185">Reference proteome</keyword>
<dbReference type="PIRSF" id="PIRSF017082">
    <property type="entry name" value="YflP"/>
    <property type="match status" value="1"/>
</dbReference>
<evidence type="ECO:0008006" key="5">
    <source>
        <dbReference type="Google" id="ProtNLM"/>
    </source>
</evidence>
<organism evidence="3 4">
    <name type="scientific">Candidimonas nitroreducens</name>
    <dbReference type="NCBI Taxonomy" id="683354"/>
    <lineage>
        <taxon>Bacteria</taxon>
        <taxon>Pseudomonadati</taxon>
        <taxon>Pseudomonadota</taxon>
        <taxon>Betaproteobacteria</taxon>
        <taxon>Burkholderiales</taxon>
        <taxon>Alcaligenaceae</taxon>
        <taxon>Candidimonas</taxon>
    </lineage>
</organism>
<evidence type="ECO:0000313" key="3">
    <source>
        <dbReference type="EMBL" id="OWT56167.1"/>
    </source>
</evidence>
<keyword evidence="2" id="KW-0732">Signal</keyword>
<dbReference type="AlphaFoldDB" id="A0A225M4E4"/>
<proteinExistence type="inferred from homology"/>
<comment type="caution">
    <text evidence="3">The sequence shown here is derived from an EMBL/GenBank/DDBJ whole genome shotgun (WGS) entry which is preliminary data.</text>
</comment>
<reference evidence="4" key="1">
    <citation type="submission" date="2017-06" db="EMBL/GenBank/DDBJ databases">
        <title>Herbaspirillum phytohormonus sp. nov., isolated from the root nodule of Robinia pseudoacacia in lead-zinc mine.</title>
        <authorList>
            <person name="Fan M."/>
            <person name="Lin Y."/>
        </authorList>
    </citation>
    <scope>NUCLEOTIDE SEQUENCE [LARGE SCALE GENOMIC DNA]</scope>
    <source>
        <strain evidence="4">SC-089</strain>
    </source>
</reference>
<dbReference type="PANTHER" id="PTHR42928:SF5">
    <property type="entry name" value="BLR1237 PROTEIN"/>
    <property type="match status" value="1"/>
</dbReference>
<dbReference type="SUPFAM" id="SSF53850">
    <property type="entry name" value="Periplasmic binding protein-like II"/>
    <property type="match status" value="1"/>
</dbReference>
<sequence>MRNHYRLLLLMAVAILPITNIAHAATSFPDSPVRIVVPTSPGGASDTSARILAEGLQTLWKQPVIVENKTGASGTIGARFVAKSPADGHTLFFGTGSTHVVAPLMLADTPYDPERDFTPLAIVGYAPFVLFVRSGLPVSNLRELVEYARKPDSELSFGTTGPATIYEIAARLLEHEAHIHFNHIPYKGLAPMAMDVAAGRVDIGVGPVDGYLKNDRLKVLAALGNQRVAAFPGVPTSTESGYPGFSVPAWAALWGPAALPANISSALTQGLLNVLGQPEVQKRIAVTGIVIQPGDGNALRMLIEHDLTKLKQLEKPGN</sequence>
<dbReference type="CDD" id="cd07012">
    <property type="entry name" value="PBP2_Bug_TTT"/>
    <property type="match status" value="1"/>
</dbReference>
<dbReference type="Gene3D" id="3.40.190.10">
    <property type="entry name" value="Periplasmic binding protein-like II"/>
    <property type="match status" value="1"/>
</dbReference>
<dbReference type="RefSeq" id="WP_088605045.1">
    <property type="nucleotide sequence ID" value="NZ_NJIH01000011.1"/>
</dbReference>
<gene>
    <name evidence="3" type="ORF">CEY11_19240</name>
</gene>
<dbReference type="InterPro" id="IPR042100">
    <property type="entry name" value="Bug_dom1"/>
</dbReference>
<dbReference type="OrthoDB" id="8682257at2"/>
<evidence type="ECO:0000313" key="4">
    <source>
        <dbReference type="Proteomes" id="UP000214603"/>
    </source>
</evidence>